<proteinExistence type="predicted"/>
<dbReference type="EMBL" id="CP041695">
    <property type="protein sequence ID" value="QDP77616.1"/>
    <property type="molecule type" value="Genomic_DNA"/>
</dbReference>
<accession>A0A516NFD8</accession>
<evidence type="ECO:0000313" key="1">
    <source>
        <dbReference type="EMBL" id="QDP77616.1"/>
    </source>
</evidence>
<protein>
    <submittedName>
        <fullName evidence="1">Uncharacterized protein</fullName>
    </submittedName>
</protein>
<reference evidence="1 2" key="1">
    <citation type="submission" date="2019-07" db="EMBL/GenBank/DDBJ databases">
        <title>Complete Genome Sequence and Methylome Analysis of Nocardia otitidis-caviarum NEB252.</title>
        <authorList>
            <person name="Fomenkov A."/>
            <person name="Anton B.P."/>
            <person name="Vincze T."/>
            <person name="Roberts R.J."/>
        </authorList>
    </citation>
    <scope>NUCLEOTIDE SEQUENCE [LARGE SCALE GENOMIC DNA]</scope>
    <source>
        <strain evidence="1 2">NEB252</strain>
    </source>
</reference>
<dbReference type="RefSeq" id="WP_143979330.1">
    <property type="nucleotide sequence ID" value="NZ_CP041695.1"/>
</dbReference>
<organism evidence="1 2">
    <name type="scientific">Nocardia otitidiscaviarum</name>
    <dbReference type="NCBI Taxonomy" id="1823"/>
    <lineage>
        <taxon>Bacteria</taxon>
        <taxon>Bacillati</taxon>
        <taxon>Actinomycetota</taxon>
        <taxon>Actinomycetes</taxon>
        <taxon>Mycobacteriales</taxon>
        <taxon>Nocardiaceae</taxon>
        <taxon>Nocardia</taxon>
    </lineage>
</organism>
<dbReference type="GeneID" id="80331074"/>
<dbReference type="AlphaFoldDB" id="A0A516NFD8"/>
<dbReference type="KEGG" id="nod:FOH10_01485"/>
<dbReference type="Proteomes" id="UP000317039">
    <property type="component" value="Chromosome"/>
</dbReference>
<gene>
    <name evidence="1" type="ORF">FOH10_01485</name>
</gene>
<sequence>MLTGNNENGVLGDGYDRDNVMVPLMTHDWDDGGATLGNGMFGWIGEDARVDPDVGPTDANVRAGQAAFGLTQLLSSTETEGGTSPFERWLDMGEGKESDALGQVNPELTRSMATALEPYVGKMVGMTDDLSGTVGFGDTPTLDREVFDSPIEATRVMTVLNTDLQAGTIINAAALAESMRMDSIFATDEAGDGMGRSRGGQYANRLTWLVNEGIGASLGELQGDYDKLAADQQARYNTAYTAAQIMVGGLATPSGLPVGAMVASASEFVKNDFIEVQPQEAGRAPQLEFRNPNGVTLDYNSTTFGTEEHRQFAMVETLVKQGAIDVNTLPDQFVHRFQADDGSTSAVILKSFTEYNQAIGDMPYGAEDSGETVRSVLTDAGIDKDRLKEYLGNANHGTDRDAYTKLTRPGNLSYKDSVDDVLASTDAAEAGNNTWINHSSEE</sequence>
<name>A0A516NFD8_9NOCA</name>
<evidence type="ECO:0000313" key="2">
    <source>
        <dbReference type="Proteomes" id="UP000317039"/>
    </source>
</evidence>